<protein>
    <recommendedName>
        <fullName evidence="1">NADP-dependent oxidoreductase domain-containing protein</fullName>
    </recommendedName>
</protein>
<dbReference type="EMBL" id="UOEK01000400">
    <property type="protein sequence ID" value="VAW07412.1"/>
    <property type="molecule type" value="Genomic_DNA"/>
</dbReference>
<dbReference type="Pfam" id="PF00248">
    <property type="entry name" value="Aldo_ket_red"/>
    <property type="match status" value="1"/>
</dbReference>
<dbReference type="InterPro" id="IPR050523">
    <property type="entry name" value="AKR_Detox_Biosynth"/>
</dbReference>
<evidence type="ECO:0000313" key="2">
    <source>
        <dbReference type="EMBL" id="VAW07412.1"/>
    </source>
</evidence>
<sequence length="280" mass="30371">MAFGCWRFTNTNLDVAQSLLEAAIDRGMTLIDTADVYGLDFGGTGFGGNEEILGAVLSAVPHLRDRIVLATKGGIRPPVPYDSSDTYLRNACEASLRRLQVNTIDLYQIHRPDLFTHPEQVAETLTELRDAGKIREVGVSNHTPGQYASLAAYLPFPLATSQPEYSLAHLDPVRDGTFDVCMRDSVVPLTWGPLAGGKLISGVSIRPELMELIDHIARREDVDRAAVCYAFVLAHPSAPIPILGTQTVARLDDALASFTVSLDRSDVYALIQASEGVPLP</sequence>
<dbReference type="InterPro" id="IPR023210">
    <property type="entry name" value="NADP_OxRdtase_dom"/>
</dbReference>
<organism evidence="2">
    <name type="scientific">hydrothermal vent metagenome</name>
    <dbReference type="NCBI Taxonomy" id="652676"/>
    <lineage>
        <taxon>unclassified sequences</taxon>
        <taxon>metagenomes</taxon>
        <taxon>ecological metagenomes</taxon>
    </lineage>
</organism>
<proteinExistence type="predicted"/>
<dbReference type="GO" id="GO:0005829">
    <property type="term" value="C:cytosol"/>
    <property type="evidence" value="ECO:0007669"/>
    <property type="project" value="TreeGrafter"/>
</dbReference>
<feature type="domain" description="NADP-dependent oxidoreductase" evidence="1">
    <location>
        <begin position="1"/>
        <end position="270"/>
    </location>
</feature>
<dbReference type="PANTHER" id="PTHR43364:SF1">
    <property type="entry name" value="OXIDOREDUCTASE YDHF"/>
    <property type="match status" value="1"/>
</dbReference>
<name>A0A3B0SYW0_9ZZZZ</name>
<reference evidence="2" key="1">
    <citation type="submission" date="2018-06" db="EMBL/GenBank/DDBJ databases">
        <authorList>
            <person name="Zhirakovskaya E."/>
        </authorList>
    </citation>
    <scope>NUCLEOTIDE SEQUENCE</scope>
</reference>
<accession>A0A3B0SYW0</accession>
<evidence type="ECO:0000259" key="1">
    <source>
        <dbReference type="Pfam" id="PF00248"/>
    </source>
</evidence>
<gene>
    <name evidence="2" type="ORF">MNBD_ACTINO02-1875</name>
</gene>
<dbReference type="Gene3D" id="3.20.20.100">
    <property type="entry name" value="NADP-dependent oxidoreductase domain"/>
    <property type="match status" value="1"/>
</dbReference>
<dbReference type="AlphaFoldDB" id="A0A3B0SYW0"/>
<dbReference type="InterPro" id="IPR036812">
    <property type="entry name" value="NAD(P)_OxRdtase_dom_sf"/>
</dbReference>
<dbReference type="PANTHER" id="PTHR43364">
    <property type="entry name" value="NADH-SPECIFIC METHYLGLYOXAL REDUCTASE-RELATED"/>
    <property type="match status" value="1"/>
</dbReference>
<dbReference type="SUPFAM" id="SSF51430">
    <property type="entry name" value="NAD(P)-linked oxidoreductase"/>
    <property type="match status" value="1"/>
</dbReference>